<proteinExistence type="inferred from homology"/>
<protein>
    <recommendedName>
        <fullName evidence="2">Trichome birefringence-like C-terminal domain-containing protein</fullName>
    </recommendedName>
</protein>
<dbReference type="GO" id="GO:0005794">
    <property type="term" value="C:Golgi apparatus"/>
    <property type="evidence" value="ECO:0007669"/>
    <property type="project" value="TreeGrafter"/>
</dbReference>
<dbReference type="InterPro" id="IPR029962">
    <property type="entry name" value="TBL"/>
</dbReference>
<dbReference type="PANTHER" id="PTHR32285:SF7">
    <property type="entry name" value="PROTEIN TRICHOME BIREFRINGENCE-LIKE 3"/>
    <property type="match status" value="1"/>
</dbReference>
<comment type="caution">
    <text evidence="3">The sequence shown here is derived from an EMBL/GenBank/DDBJ whole genome shotgun (WGS) entry which is preliminary data.</text>
</comment>
<gene>
    <name evidence="3" type="ORF">F2Q70_00013964</name>
</gene>
<evidence type="ECO:0000256" key="1">
    <source>
        <dbReference type="ARBA" id="ARBA00007727"/>
    </source>
</evidence>
<dbReference type="Pfam" id="PF13839">
    <property type="entry name" value="PC-Esterase"/>
    <property type="match status" value="1"/>
</dbReference>
<feature type="domain" description="Trichome birefringence-like C-terminal" evidence="2">
    <location>
        <begin position="1"/>
        <end position="228"/>
    </location>
</feature>
<dbReference type="PANTHER" id="PTHR32285">
    <property type="entry name" value="PROTEIN TRICHOME BIREFRINGENCE-LIKE 9-RELATED"/>
    <property type="match status" value="1"/>
</dbReference>
<feature type="non-terminal residue" evidence="3">
    <location>
        <position position="1"/>
    </location>
</feature>
<evidence type="ECO:0000259" key="2">
    <source>
        <dbReference type="Pfam" id="PF13839"/>
    </source>
</evidence>
<comment type="similarity">
    <text evidence="1">Belongs to the PC-esterase family. TBL subfamily.</text>
</comment>
<organism evidence="3">
    <name type="scientific">Brassica cretica</name>
    <name type="common">Mustard</name>
    <dbReference type="NCBI Taxonomy" id="69181"/>
    <lineage>
        <taxon>Eukaryota</taxon>
        <taxon>Viridiplantae</taxon>
        <taxon>Streptophyta</taxon>
        <taxon>Embryophyta</taxon>
        <taxon>Tracheophyta</taxon>
        <taxon>Spermatophyta</taxon>
        <taxon>Magnoliopsida</taxon>
        <taxon>eudicotyledons</taxon>
        <taxon>Gunneridae</taxon>
        <taxon>Pentapetalae</taxon>
        <taxon>rosids</taxon>
        <taxon>malvids</taxon>
        <taxon>Brassicales</taxon>
        <taxon>Brassicaceae</taxon>
        <taxon>Brassiceae</taxon>
        <taxon>Brassica</taxon>
    </lineage>
</organism>
<evidence type="ECO:0000313" key="3">
    <source>
        <dbReference type="EMBL" id="KAF2560679.1"/>
    </source>
</evidence>
<dbReference type="EMBL" id="QGKY02001250">
    <property type="protein sequence ID" value="KAF2560679.1"/>
    <property type="molecule type" value="Genomic_DNA"/>
</dbReference>
<dbReference type="AlphaFoldDB" id="A0A8S9HR79"/>
<dbReference type="InterPro" id="IPR026057">
    <property type="entry name" value="TBL_C"/>
</dbReference>
<sequence length="230" mass="26201">EYNASIEFYWAPYIVESNTDLPVILDLKKRIVKVDSVEDRSKYWEGADILVFNTYVWWMSGIRMKALWGSFGNGERGAEALDTAVAYRLALKTWANWVDSTVDSNKTKVFFTTMSPTHSRSADWGKPNGPKCFNETEPIKDKSFWGTGSNKEMMKVVSSVVKHMATHVTVINITQLSEYRIDAHTSVYTETGGKMLTAEERADPMRHADCIHWCLPGLPDTWNRILLAHL</sequence>
<accession>A0A8S9HR79</accession>
<reference evidence="3" key="1">
    <citation type="submission" date="2019-12" db="EMBL/GenBank/DDBJ databases">
        <title>Genome sequencing and annotation of Brassica cretica.</title>
        <authorList>
            <person name="Studholme D.J."/>
            <person name="Sarris P.F."/>
        </authorList>
    </citation>
    <scope>NUCLEOTIDE SEQUENCE</scope>
    <source>
        <strain evidence="3">PFS-102/07</strain>
        <tissue evidence="3">Leaf</tissue>
    </source>
</reference>
<dbReference type="GO" id="GO:0016413">
    <property type="term" value="F:O-acetyltransferase activity"/>
    <property type="evidence" value="ECO:0007669"/>
    <property type="project" value="InterPro"/>
</dbReference>
<name>A0A8S9HR79_BRACR</name>